<feature type="chain" id="PRO_5001703069" evidence="1">
    <location>
        <begin position="17"/>
        <end position="168"/>
    </location>
</feature>
<sequence length="168" mass="19115">MQRPLLFLLACNVVVGFPLHLPVFGGQQYQLYDAKSVELLLTASDDDELTHIWLPLKQRIFTQLIREYAGDYPVLPLHPTSVGISNVHGLSTKFLPWHKREQVVCRTTVKADVKSQVPIEGVSSPESLQEDGEVQFRERDGVVRLDEVDSVWYLAGREVESYECFQTT</sequence>
<reference evidence="2 3" key="1">
    <citation type="journal article" date="2014" name="BMC Genomics">
        <title>Genome sequencing of four Aureobasidium pullulans varieties: biotechnological potential, stress tolerance, and description of new species.</title>
        <authorList>
            <person name="Gostin Ar C."/>
            <person name="Ohm R.A."/>
            <person name="Kogej T."/>
            <person name="Sonjak S."/>
            <person name="Turk M."/>
            <person name="Zajc J."/>
            <person name="Zalar P."/>
            <person name="Grube M."/>
            <person name="Sun H."/>
            <person name="Han J."/>
            <person name="Sharma A."/>
            <person name="Chiniquy J."/>
            <person name="Ngan C.Y."/>
            <person name="Lipzen A."/>
            <person name="Barry K."/>
            <person name="Grigoriev I.V."/>
            <person name="Gunde-Cimerman N."/>
        </authorList>
    </citation>
    <scope>NUCLEOTIDE SEQUENCE [LARGE SCALE GENOMIC DNA]</scope>
    <source>
        <strain evidence="2 3">EXF-2481</strain>
    </source>
</reference>
<dbReference type="HOGENOM" id="CLU_1586155_0_0_1"/>
<keyword evidence="3" id="KW-1185">Reference proteome</keyword>
<organism evidence="2 3">
    <name type="scientific">Aureobasidium subglaciale (strain EXF-2481)</name>
    <name type="common">Aureobasidium pullulans var. subglaciale</name>
    <dbReference type="NCBI Taxonomy" id="1043005"/>
    <lineage>
        <taxon>Eukaryota</taxon>
        <taxon>Fungi</taxon>
        <taxon>Dikarya</taxon>
        <taxon>Ascomycota</taxon>
        <taxon>Pezizomycotina</taxon>
        <taxon>Dothideomycetes</taxon>
        <taxon>Dothideomycetidae</taxon>
        <taxon>Dothideales</taxon>
        <taxon>Saccotheciaceae</taxon>
        <taxon>Aureobasidium</taxon>
    </lineage>
</organism>
<name>A0A074YCC1_AURSE</name>
<evidence type="ECO:0000256" key="1">
    <source>
        <dbReference type="SAM" id="SignalP"/>
    </source>
</evidence>
<proteinExistence type="predicted"/>
<dbReference type="InParanoid" id="A0A074YCC1"/>
<gene>
    <name evidence="2" type="ORF">AUEXF2481DRAFT_31211</name>
</gene>
<dbReference type="RefSeq" id="XP_013342027.1">
    <property type="nucleotide sequence ID" value="XM_013486573.1"/>
</dbReference>
<dbReference type="EMBL" id="KL584765">
    <property type="protein sequence ID" value="KEQ93644.1"/>
    <property type="molecule type" value="Genomic_DNA"/>
</dbReference>
<evidence type="ECO:0000313" key="2">
    <source>
        <dbReference type="EMBL" id="KEQ93644.1"/>
    </source>
</evidence>
<dbReference type="OrthoDB" id="3650120at2759"/>
<protein>
    <submittedName>
        <fullName evidence="2">Uncharacterized protein</fullName>
    </submittedName>
</protein>
<evidence type="ECO:0000313" key="3">
    <source>
        <dbReference type="Proteomes" id="UP000030641"/>
    </source>
</evidence>
<keyword evidence="1" id="KW-0732">Signal</keyword>
<dbReference type="AlphaFoldDB" id="A0A074YCC1"/>
<feature type="signal peptide" evidence="1">
    <location>
        <begin position="1"/>
        <end position="16"/>
    </location>
</feature>
<dbReference type="GeneID" id="25364379"/>
<accession>A0A074YCC1</accession>
<dbReference type="Proteomes" id="UP000030641">
    <property type="component" value="Unassembled WGS sequence"/>
</dbReference>